<evidence type="ECO:0000256" key="1">
    <source>
        <dbReference type="ARBA" id="ARBA00010118"/>
    </source>
</evidence>
<evidence type="ECO:0000259" key="4">
    <source>
        <dbReference type="SMART" id="SM00672"/>
    </source>
</evidence>
<evidence type="ECO:0000313" key="6">
    <source>
        <dbReference type="Proteomes" id="UP001485043"/>
    </source>
</evidence>
<keyword evidence="3" id="KW-1133">Transmembrane helix</keyword>
<proteinExistence type="inferred from homology"/>
<dbReference type="GO" id="GO:0016740">
    <property type="term" value="F:transferase activity"/>
    <property type="evidence" value="ECO:0007669"/>
    <property type="project" value="UniProtKB-KW"/>
</dbReference>
<dbReference type="Proteomes" id="UP001485043">
    <property type="component" value="Unassembled WGS sequence"/>
</dbReference>
<organism evidence="5 6">
    <name type="scientific">Apatococcus fuscideae</name>
    <dbReference type="NCBI Taxonomy" id="2026836"/>
    <lineage>
        <taxon>Eukaryota</taxon>
        <taxon>Viridiplantae</taxon>
        <taxon>Chlorophyta</taxon>
        <taxon>core chlorophytes</taxon>
        <taxon>Trebouxiophyceae</taxon>
        <taxon>Chlorellales</taxon>
        <taxon>Chlorellaceae</taxon>
        <taxon>Apatococcus</taxon>
    </lineage>
</organism>
<feature type="transmembrane region" description="Helical" evidence="3">
    <location>
        <begin position="39"/>
        <end position="57"/>
    </location>
</feature>
<name>A0AAW1T422_9CHLO</name>
<dbReference type="Pfam" id="PF05686">
    <property type="entry name" value="Glyco_transf_90"/>
    <property type="match status" value="1"/>
</dbReference>
<evidence type="ECO:0000313" key="5">
    <source>
        <dbReference type="EMBL" id="KAK9864491.1"/>
    </source>
</evidence>
<keyword evidence="6" id="KW-1185">Reference proteome</keyword>
<reference evidence="5 6" key="1">
    <citation type="journal article" date="2024" name="Nat. Commun.">
        <title>Phylogenomics reveals the evolutionary origins of lichenization in chlorophyte algae.</title>
        <authorList>
            <person name="Puginier C."/>
            <person name="Libourel C."/>
            <person name="Otte J."/>
            <person name="Skaloud P."/>
            <person name="Haon M."/>
            <person name="Grisel S."/>
            <person name="Petersen M."/>
            <person name="Berrin J.G."/>
            <person name="Delaux P.M."/>
            <person name="Dal Grande F."/>
            <person name="Keller J."/>
        </authorList>
    </citation>
    <scope>NUCLEOTIDE SEQUENCE [LARGE SCALE GENOMIC DNA]</scope>
    <source>
        <strain evidence="5 6">SAG 2523</strain>
    </source>
</reference>
<dbReference type="PANTHER" id="PTHR12203:SF35">
    <property type="entry name" value="PROTEIN O-GLUCOSYLTRANSFERASE 1"/>
    <property type="match status" value="1"/>
</dbReference>
<feature type="domain" description="Glycosyl transferase CAP10" evidence="4">
    <location>
        <begin position="187"/>
        <end position="428"/>
    </location>
</feature>
<keyword evidence="3" id="KW-0472">Membrane</keyword>
<dbReference type="InterPro" id="IPR051091">
    <property type="entry name" value="O-Glucosyltr/Glycosyltrsf_90"/>
</dbReference>
<evidence type="ECO:0000256" key="3">
    <source>
        <dbReference type="SAM" id="Phobius"/>
    </source>
</evidence>
<comment type="similarity">
    <text evidence="1">Belongs to the glycosyltransferase 90 family.</text>
</comment>
<gene>
    <name evidence="5" type="ORF">WJX84_003297</name>
</gene>
<protein>
    <recommendedName>
        <fullName evidence="4">Glycosyl transferase CAP10 domain-containing protein</fullName>
    </recommendedName>
</protein>
<dbReference type="SMART" id="SM00672">
    <property type="entry name" value="CAP10"/>
    <property type="match status" value="1"/>
</dbReference>
<dbReference type="AlphaFoldDB" id="A0AAW1T422"/>
<comment type="caution">
    <text evidence="5">The sequence shown here is derived from an EMBL/GenBank/DDBJ whole genome shotgun (WGS) entry which is preliminary data.</text>
</comment>
<dbReference type="InterPro" id="IPR006598">
    <property type="entry name" value="CAP10"/>
</dbReference>
<evidence type="ECO:0000256" key="2">
    <source>
        <dbReference type="ARBA" id="ARBA00022679"/>
    </source>
</evidence>
<keyword evidence="2" id="KW-0808">Transferase</keyword>
<accession>A0AAW1T422</accession>
<sequence length="465" mass="52994">MSGHVGLTQRNSLWQQTGCASLQLWYSSCRPKTQALQQYSLTAAIFGLITLAFLLGFRDAWSPRPEELLIRNEWHSTGWQMREHAVTYSRRVSEVYIAGDNATTSAEAAQDVLLEGVERDLAPFRHRGITLQMIEQAYCVGTADVSSFRVQIIDNQVYIAGETEGFHDLNLRNKKILASVIGAFPDSLPDVDFVFQGSDWMPPNSNGTHENCQQQGPIFTANKQAHDAHGILFPDESWLDWDQTQALISTASKRLEWHKREPRLLFRGAPTGDRAYWLDTPGVLESEELDVKVVSEWWGAGRSEYLSPAEQCRSKYLLYFAGNTWASRLKKLLLCNSTVVVHPSPYVGFWWHLLEHGHNVHVVEPIQRPEDSGEELAAAVRELKSNDTRAREIAANGFHLALHVLTPEAILMYWHRLLTEYAKLQRFTPTLHVDAIPLDRSIFDPQEHVQRPQWERTCHICTRMA</sequence>
<dbReference type="EMBL" id="JALJOV010000346">
    <property type="protein sequence ID" value="KAK9864491.1"/>
    <property type="molecule type" value="Genomic_DNA"/>
</dbReference>
<keyword evidence="3" id="KW-0812">Transmembrane</keyword>
<dbReference type="PANTHER" id="PTHR12203">
    <property type="entry name" value="KDEL LYS-ASP-GLU-LEU CONTAINING - RELATED"/>
    <property type="match status" value="1"/>
</dbReference>